<evidence type="ECO:0000313" key="3">
    <source>
        <dbReference type="Proteomes" id="UP000285060"/>
    </source>
</evidence>
<evidence type="ECO:0000256" key="1">
    <source>
        <dbReference type="SAM" id="MobiDB-lite"/>
    </source>
</evidence>
<feature type="compositionally biased region" description="Low complexity" evidence="1">
    <location>
        <begin position="128"/>
        <end position="143"/>
    </location>
</feature>
<feature type="region of interest" description="Disordered" evidence="1">
    <location>
        <begin position="186"/>
        <end position="211"/>
    </location>
</feature>
<proteinExistence type="predicted"/>
<accession>A0A3R6YCP3</accession>
<dbReference type="EMBL" id="QUSY01000140">
    <property type="protein sequence ID" value="RHY32385.1"/>
    <property type="molecule type" value="Genomic_DNA"/>
</dbReference>
<gene>
    <name evidence="2" type="ORF">DYB32_002619</name>
</gene>
<evidence type="ECO:0000313" key="2">
    <source>
        <dbReference type="EMBL" id="RHY32385.1"/>
    </source>
</evidence>
<feature type="region of interest" description="Disordered" evidence="1">
    <location>
        <begin position="119"/>
        <end position="167"/>
    </location>
</feature>
<sequence length="237" mass="25613">MASPHASSILYTSRGDVTVNVLDNNYLSSEARDYFAEVTDVSSENVHDDDLVTLRRADFDAMMGFVAKHLREIPPSIVVSATSHSIAPGTSLETMLSELAATDQANTPLSQIILLVDGSDDHATPSNDGSTSGASDAPSSSAAREMVRSFQRSRGVPPASRTTASSCRRCDEWNTMPPMTTLVPVMVRHGSPGTNPANKTKPTSPPTSHPRRIWESLFGKTAFENNADLDQSYFVFH</sequence>
<organism evidence="2 3">
    <name type="scientific">Aphanomyces invadans</name>
    <dbReference type="NCBI Taxonomy" id="157072"/>
    <lineage>
        <taxon>Eukaryota</taxon>
        <taxon>Sar</taxon>
        <taxon>Stramenopiles</taxon>
        <taxon>Oomycota</taxon>
        <taxon>Saprolegniomycetes</taxon>
        <taxon>Saprolegniales</taxon>
        <taxon>Verrucalvaceae</taxon>
        <taxon>Aphanomyces</taxon>
    </lineage>
</organism>
<dbReference type="AlphaFoldDB" id="A0A3R6YCP3"/>
<comment type="caution">
    <text evidence="2">The sequence shown here is derived from an EMBL/GenBank/DDBJ whole genome shotgun (WGS) entry which is preliminary data.</text>
</comment>
<keyword evidence="3" id="KW-1185">Reference proteome</keyword>
<name>A0A3R6YCP3_9STRA</name>
<reference evidence="2 3" key="1">
    <citation type="submission" date="2018-08" db="EMBL/GenBank/DDBJ databases">
        <title>Aphanomyces genome sequencing and annotation.</title>
        <authorList>
            <person name="Minardi D."/>
            <person name="Oidtmann B."/>
            <person name="Van Der Giezen M."/>
            <person name="Studholme D.J."/>
        </authorList>
    </citation>
    <scope>NUCLEOTIDE SEQUENCE [LARGE SCALE GENOMIC DNA]</scope>
    <source>
        <strain evidence="2 3">NJM0002</strain>
    </source>
</reference>
<dbReference type="Proteomes" id="UP000285060">
    <property type="component" value="Unassembled WGS sequence"/>
</dbReference>
<protein>
    <submittedName>
        <fullName evidence="2">Uncharacterized protein</fullName>
    </submittedName>
</protein>